<evidence type="ECO:0008006" key="6">
    <source>
        <dbReference type="Google" id="ProtNLM"/>
    </source>
</evidence>
<keyword evidence="1" id="KW-0479">Metal-binding</keyword>
<proteinExistence type="predicted"/>
<dbReference type="PROSITE" id="PS50143">
    <property type="entry name" value="BIR_REPEAT_2"/>
    <property type="match status" value="2"/>
</dbReference>
<feature type="compositionally biased region" description="Low complexity" evidence="3">
    <location>
        <begin position="446"/>
        <end position="459"/>
    </location>
</feature>
<dbReference type="Proteomes" id="UP001172155">
    <property type="component" value="Unassembled WGS sequence"/>
</dbReference>
<feature type="region of interest" description="Disordered" evidence="3">
    <location>
        <begin position="258"/>
        <end position="734"/>
    </location>
</feature>
<feature type="compositionally biased region" description="Basic residues" evidence="3">
    <location>
        <begin position="331"/>
        <end position="340"/>
    </location>
</feature>
<feature type="compositionally biased region" description="Basic and acidic residues" evidence="3">
    <location>
        <begin position="404"/>
        <end position="416"/>
    </location>
</feature>
<evidence type="ECO:0000313" key="4">
    <source>
        <dbReference type="EMBL" id="KAK0746512.1"/>
    </source>
</evidence>
<protein>
    <recommendedName>
        <fullName evidence="6">BIR-domain-containing protein</fullName>
    </recommendedName>
</protein>
<feature type="compositionally biased region" description="Low complexity" evidence="3">
    <location>
        <begin position="370"/>
        <end position="391"/>
    </location>
</feature>
<accession>A0AA40EWD5</accession>
<gene>
    <name evidence="4" type="ORF">B0T18DRAFT_411791</name>
</gene>
<dbReference type="CDD" id="cd00022">
    <property type="entry name" value="BIR"/>
    <property type="match status" value="2"/>
</dbReference>
<reference evidence="4" key="1">
    <citation type="submission" date="2023-06" db="EMBL/GenBank/DDBJ databases">
        <title>Genome-scale phylogeny and comparative genomics of the fungal order Sordariales.</title>
        <authorList>
            <consortium name="Lawrence Berkeley National Laboratory"/>
            <person name="Hensen N."/>
            <person name="Bonometti L."/>
            <person name="Westerberg I."/>
            <person name="Brannstrom I.O."/>
            <person name="Guillou S."/>
            <person name="Cros-Aarteil S."/>
            <person name="Calhoun S."/>
            <person name="Haridas S."/>
            <person name="Kuo A."/>
            <person name="Mondo S."/>
            <person name="Pangilinan J."/>
            <person name="Riley R."/>
            <person name="LaButti K."/>
            <person name="Andreopoulos B."/>
            <person name="Lipzen A."/>
            <person name="Chen C."/>
            <person name="Yanf M."/>
            <person name="Daum C."/>
            <person name="Ng V."/>
            <person name="Clum A."/>
            <person name="Steindorff A."/>
            <person name="Ohm R."/>
            <person name="Martin F."/>
            <person name="Silar P."/>
            <person name="Natvig D."/>
            <person name="Lalanne C."/>
            <person name="Gautier V."/>
            <person name="Ament-velasquez S.L."/>
            <person name="Kruys A."/>
            <person name="Hutchinson M.I."/>
            <person name="Powell A.J."/>
            <person name="Barry K."/>
            <person name="Miller A.N."/>
            <person name="Grigoriev I.V."/>
            <person name="Debuchy R."/>
            <person name="Gladieux P."/>
            <person name="Thoren M.H."/>
            <person name="Johannesson H."/>
        </authorList>
    </citation>
    <scope>NUCLEOTIDE SEQUENCE</scope>
    <source>
        <strain evidence="4">SMH3187-1</strain>
    </source>
</reference>
<evidence type="ECO:0000313" key="5">
    <source>
        <dbReference type="Proteomes" id="UP001172155"/>
    </source>
</evidence>
<dbReference type="Pfam" id="PF00653">
    <property type="entry name" value="BIR"/>
    <property type="match status" value="2"/>
</dbReference>
<evidence type="ECO:0000256" key="3">
    <source>
        <dbReference type="SAM" id="MobiDB-lite"/>
    </source>
</evidence>
<comment type="caution">
    <text evidence="4">The sequence shown here is derived from an EMBL/GenBank/DDBJ whole genome shotgun (WGS) entry which is preliminary data.</text>
</comment>
<dbReference type="PANTHER" id="PTHR46771">
    <property type="entry name" value="DETERIN"/>
    <property type="match status" value="1"/>
</dbReference>
<sequence>MAMTAANDRYFAYENRLSSFQGAQPVGGKRRASNASSRAPKALHWPHKWLSPVDLAKAGFFFDPFDGSPDSVECFLCSKSLAGWEEDDNPLEEHLKHAPECGWAVMAAVEADIGDYGKIHPLDPGMVDARKATFAGRWPYESKKGFKCKTQQLAEAGWKYTPTLESDDMVTCAYCHLALDGWESGDRPIDEHYKRSSDCPFFILKSQLPPPKKTRATKTARASKASRLSGQSVATVATDHQSLADMTANHDDSVMTTASTMTQGGKKTARAKKATAAKPRKTRAKKEEAVEILEDEPEQIPEPPAKPARSRKRASDAVEDSVMTNAEAPPAKKRAARGKKAAAEPAAPPASSQELEMEDAPAKPARKGRASTAKSTAKASQASLRAQALAAEEAEKAAEDEEIDRQLQADLDRPLTDDEDLAADSDAERRKAPVPAKERTKKATATRKLSSQSQKQPSKAYAMLDPTPAAPSEADIEADLVALQAEAQADEAPELETLVVPKKGRKAAVPRKVSKQTKKTKQPQPASDPVDEAMDDEALPVAPARVAVPKPKPTTESEQVEQAEDPDASSQTLKRGRGRPPKQATTSQGALEPEPRRLSGVPVQIEVRIDSNRSNEPFTAPKETASTPKISRKPVAAAAPTSIPTASGVPASVQSNVTSAQVASPRAARVDKSLPPAPQSATRLPRPPTTPRKNTAPSASAKQATISPSQSPQSSDAENQAPSSRPAASAAPKRVVLAPVAATPMRGSPSKRHAVGGLQSTTPWTAVDLDMVFSPDKENSVDKLLRKGGELTTPEKDMTVEEWIYHNAGLAEQKLKEECEAMVSSFEKEGTRAMRVLEGLIVD</sequence>
<evidence type="ECO:0000256" key="1">
    <source>
        <dbReference type="ARBA" id="ARBA00022723"/>
    </source>
</evidence>
<dbReference type="InterPro" id="IPR001370">
    <property type="entry name" value="BIR_rpt"/>
</dbReference>
<feature type="compositionally biased region" description="Low complexity" evidence="3">
    <location>
        <begin position="540"/>
        <end position="549"/>
    </location>
</feature>
<dbReference type="SUPFAM" id="SSF57924">
    <property type="entry name" value="Inhibitor of apoptosis (IAP) repeat"/>
    <property type="match status" value="2"/>
</dbReference>
<feature type="compositionally biased region" description="Basic residues" evidence="3">
    <location>
        <begin position="267"/>
        <end position="284"/>
    </location>
</feature>
<organism evidence="4 5">
    <name type="scientific">Schizothecium vesticola</name>
    <dbReference type="NCBI Taxonomy" id="314040"/>
    <lineage>
        <taxon>Eukaryota</taxon>
        <taxon>Fungi</taxon>
        <taxon>Dikarya</taxon>
        <taxon>Ascomycota</taxon>
        <taxon>Pezizomycotina</taxon>
        <taxon>Sordariomycetes</taxon>
        <taxon>Sordariomycetidae</taxon>
        <taxon>Sordariales</taxon>
        <taxon>Schizotheciaceae</taxon>
        <taxon>Schizothecium</taxon>
    </lineage>
</organism>
<feature type="compositionally biased region" description="Low complexity" evidence="3">
    <location>
        <begin position="636"/>
        <end position="647"/>
    </location>
</feature>
<feature type="compositionally biased region" description="Basic residues" evidence="3">
    <location>
        <begin position="502"/>
        <end position="521"/>
    </location>
</feature>
<dbReference type="EMBL" id="JAUKUD010000004">
    <property type="protein sequence ID" value="KAK0746512.1"/>
    <property type="molecule type" value="Genomic_DNA"/>
</dbReference>
<dbReference type="PANTHER" id="PTHR46771:SF5">
    <property type="entry name" value="DETERIN"/>
    <property type="match status" value="1"/>
</dbReference>
<dbReference type="GO" id="GO:0046872">
    <property type="term" value="F:metal ion binding"/>
    <property type="evidence" value="ECO:0007669"/>
    <property type="project" value="UniProtKB-KW"/>
</dbReference>
<keyword evidence="2" id="KW-0862">Zinc</keyword>
<keyword evidence="5" id="KW-1185">Reference proteome</keyword>
<dbReference type="SMART" id="SM00238">
    <property type="entry name" value="BIR"/>
    <property type="match status" value="2"/>
</dbReference>
<name>A0AA40EWD5_9PEZI</name>
<feature type="compositionally biased region" description="Polar residues" evidence="3">
    <location>
        <begin position="652"/>
        <end position="662"/>
    </location>
</feature>
<feature type="compositionally biased region" description="Acidic residues" evidence="3">
    <location>
        <begin position="529"/>
        <end position="538"/>
    </location>
</feature>
<feature type="compositionally biased region" description="Polar residues" evidence="3">
    <location>
        <begin position="693"/>
        <end position="720"/>
    </location>
</feature>
<feature type="compositionally biased region" description="Acidic residues" evidence="3">
    <location>
        <begin position="558"/>
        <end position="567"/>
    </location>
</feature>
<feature type="region of interest" description="Disordered" evidence="3">
    <location>
        <begin position="206"/>
        <end position="235"/>
    </location>
</feature>
<dbReference type="InterPro" id="IPR051190">
    <property type="entry name" value="Baculoviral_IAP"/>
</dbReference>
<feature type="compositionally biased region" description="Low complexity" evidence="3">
    <location>
        <begin position="721"/>
        <end position="732"/>
    </location>
</feature>
<dbReference type="Gene3D" id="1.10.1170.10">
    <property type="entry name" value="Inhibitor Of Apoptosis Protein (2mihbC-IAP-1), Chain A"/>
    <property type="match status" value="2"/>
</dbReference>
<evidence type="ECO:0000256" key="2">
    <source>
        <dbReference type="ARBA" id="ARBA00022833"/>
    </source>
</evidence>
<feature type="compositionally biased region" description="Acidic residues" evidence="3">
    <location>
        <begin position="290"/>
        <end position="299"/>
    </location>
</feature>
<dbReference type="AlphaFoldDB" id="A0AA40EWD5"/>